<dbReference type="SUPFAM" id="SSF75169">
    <property type="entry name" value="DsrEFH-like"/>
    <property type="match status" value="1"/>
</dbReference>
<dbReference type="Pfam" id="PF04077">
    <property type="entry name" value="DsrH"/>
    <property type="match status" value="1"/>
</dbReference>
<keyword evidence="1" id="KW-0808">Transferase</keyword>
<dbReference type="Proteomes" id="UP000502608">
    <property type="component" value="Chromosome"/>
</dbReference>
<dbReference type="RefSeq" id="WP_167677700.1">
    <property type="nucleotide sequence ID" value="NZ_CP050313.1"/>
</dbReference>
<dbReference type="PANTHER" id="PTHR37526">
    <property type="entry name" value="PROTEIN TUSB"/>
    <property type="match status" value="1"/>
</dbReference>
<reference evidence="1 2" key="1">
    <citation type="submission" date="2020-03" db="EMBL/GenBank/DDBJ databases">
        <title>Complete genome sequence of Shewanella sp.</title>
        <authorList>
            <person name="Kim Y.-S."/>
            <person name="Kim S.-J."/>
            <person name="Jung H.-K."/>
            <person name="Kim K.-H."/>
        </authorList>
    </citation>
    <scope>NUCLEOTIDE SEQUENCE [LARGE SCALE GENOMIC DNA]</scope>
    <source>
        <strain evidence="1 2">PN3F2</strain>
    </source>
</reference>
<name>A0A6G9QLE8_9GAMM</name>
<sequence>MILHHIQTSATSDNALSTCLRYIQAADSILLADDAINALLYQHLRQQLMQYQVFVLQDDVQARGLQEKIDSLSQVQVTIIDYNEFVAQSLQHSKVITW</sequence>
<evidence type="ECO:0000313" key="1">
    <source>
        <dbReference type="EMBL" id="QIR14689.1"/>
    </source>
</evidence>
<dbReference type="GO" id="GO:1990228">
    <property type="term" value="C:sulfurtransferase complex"/>
    <property type="evidence" value="ECO:0007669"/>
    <property type="project" value="TreeGrafter"/>
</dbReference>
<keyword evidence="2" id="KW-1185">Reference proteome</keyword>
<proteinExistence type="predicted"/>
<dbReference type="PANTHER" id="PTHR37526:SF1">
    <property type="entry name" value="PROTEIN TUSB"/>
    <property type="match status" value="1"/>
</dbReference>
<dbReference type="InterPro" id="IPR027396">
    <property type="entry name" value="DsrEFH-like"/>
</dbReference>
<dbReference type="AlphaFoldDB" id="A0A6G9QLE8"/>
<evidence type="ECO:0000313" key="2">
    <source>
        <dbReference type="Proteomes" id="UP000502608"/>
    </source>
</evidence>
<organism evidence="1 2">
    <name type="scientific">Shewanella aestuarii</name>
    <dbReference type="NCBI Taxonomy" id="1028752"/>
    <lineage>
        <taxon>Bacteria</taxon>
        <taxon>Pseudomonadati</taxon>
        <taxon>Pseudomonadota</taxon>
        <taxon>Gammaproteobacteria</taxon>
        <taxon>Alteromonadales</taxon>
        <taxon>Shewanellaceae</taxon>
        <taxon>Shewanella</taxon>
    </lineage>
</organism>
<dbReference type="NCBIfam" id="TIGR03011">
    <property type="entry name" value="sulf_tusB_dsrH"/>
    <property type="match status" value="1"/>
</dbReference>
<accession>A0A6G9QLE8</accession>
<dbReference type="InterPro" id="IPR007215">
    <property type="entry name" value="Sulphur_relay_TusB/DsrH"/>
</dbReference>
<dbReference type="GO" id="GO:0002143">
    <property type="term" value="P:tRNA wobble position uridine thiolation"/>
    <property type="evidence" value="ECO:0007669"/>
    <property type="project" value="InterPro"/>
</dbReference>
<gene>
    <name evidence="1" type="primary">dsrH</name>
    <name evidence="1" type="ORF">HBH39_09505</name>
</gene>
<protein>
    <submittedName>
        <fullName evidence="1">Sulfurtransferase complex subunit TusB</fullName>
    </submittedName>
</protein>
<dbReference type="EMBL" id="CP050313">
    <property type="protein sequence ID" value="QIR14689.1"/>
    <property type="molecule type" value="Genomic_DNA"/>
</dbReference>
<dbReference type="KEGG" id="saes:HBH39_09505"/>
<dbReference type="Gene3D" id="3.40.1260.10">
    <property type="entry name" value="DsrEFH-like"/>
    <property type="match status" value="1"/>
</dbReference>
<dbReference type="GO" id="GO:0016740">
    <property type="term" value="F:transferase activity"/>
    <property type="evidence" value="ECO:0007669"/>
    <property type="project" value="UniProtKB-KW"/>
</dbReference>